<gene>
    <name evidence="2" type="ORF">Aph01nite_76750</name>
</gene>
<sequence>MVDRAIGVLIAIVGLTALGVIVSKRSNTAAVLTAFLTGFAATLKAAVSPVTS</sequence>
<proteinExistence type="predicted"/>
<keyword evidence="3" id="KW-1185">Reference proteome</keyword>
<dbReference type="Proteomes" id="UP000640052">
    <property type="component" value="Unassembled WGS sequence"/>
</dbReference>
<reference evidence="2" key="1">
    <citation type="submission" date="2021-01" db="EMBL/GenBank/DDBJ databases">
        <title>Whole genome shotgun sequence of Acrocarpospora phusangensis NBRC 108782.</title>
        <authorList>
            <person name="Komaki H."/>
            <person name="Tamura T."/>
        </authorList>
    </citation>
    <scope>NUCLEOTIDE SEQUENCE</scope>
    <source>
        <strain evidence="2">NBRC 108782</strain>
    </source>
</reference>
<protein>
    <submittedName>
        <fullName evidence="2">Uncharacterized protein</fullName>
    </submittedName>
</protein>
<organism evidence="2 3">
    <name type="scientific">Acrocarpospora phusangensis</name>
    <dbReference type="NCBI Taxonomy" id="1070424"/>
    <lineage>
        <taxon>Bacteria</taxon>
        <taxon>Bacillati</taxon>
        <taxon>Actinomycetota</taxon>
        <taxon>Actinomycetes</taxon>
        <taxon>Streptosporangiales</taxon>
        <taxon>Streptosporangiaceae</taxon>
        <taxon>Acrocarpospora</taxon>
    </lineage>
</organism>
<keyword evidence="1" id="KW-1133">Transmembrane helix</keyword>
<evidence type="ECO:0000313" key="3">
    <source>
        <dbReference type="Proteomes" id="UP000640052"/>
    </source>
</evidence>
<evidence type="ECO:0000256" key="1">
    <source>
        <dbReference type="SAM" id="Phobius"/>
    </source>
</evidence>
<evidence type="ECO:0000313" key="2">
    <source>
        <dbReference type="EMBL" id="GIH29365.1"/>
    </source>
</evidence>
<name>A0A919QN81_9ACTN</name>
<dbReference type="EMBL" id="BOOA01000122">
    <property type="protein sequence ID" value="GIH29365.1"/>
    <property type="molecule type" value="Genomic_DNA"/>
</dbReference>
<keyword evidence="1" id="KW-0472">Membrane</keyword>
<accession>A0A919QN81</accession>
<feature type="transmembrane region" description="Helical" evidence="1">
    <location>
        <begin position="6"/>
        <end position="22"/>
    </location>
</feature>
<feature type="transmembrane region" description="Helical" evidence="1">
    <location>
        <begin position="29"/>
        <end position="47"/>
    </location>
</feature>
<keyword evidence="1" id="KW-0812">Transmembrane</keyword>
<dbReference type="AlphaFoldDB" id="A0A919QN81"/>
<comment type="caution">
    <text evidence="2">The sequence shown here is derived from an EMBL/GenBank/DDBJ whole genome shotgun (WGS) entry which is preliminary data.</text>
</comment>
<dbReference type="RefSeq" id="WP_204045976.1">
    <property type="nucleotide sequence ID" value="NZ_BOOA01000122.1"/>
</dbReference>